<dbReference type="AlphaFoldDB" id="A0A8X6LNM3"/>
<protein>
    <submittedName>
        <fullName evidence="1">Uncharacterized protein</fullName>
    </submittedName>
</protein>
<dbReference type="OrthoDB" id="10465248at2759"/>
<accession>A0A8X6LNM3</accession>
<proteinExistence type="predicted"/>
<name>A0A8X6LNM3_TRICU</name>
<evidence type="ECO:0000313" key="2">
    <source>
        <dbReference type="Proteomes" id="UP000887116"/>
    </source>
</evidence>
<reference evidence="1" key="1">
    <citation type="submission" date="2020-07" db="EMBL/GenBank/DDBJ databases">
        <title>Multicomponent nature underlies the extraordinary mechanical properties of spider dragline silk.</title>
        <authorList>
            <person name="Kono N."/>
            <person name="Nakamura H."/>
            <person name="Mori M."/>
            <person name="Yoshida Y."/>
            <person name="Ohtoshi R."/>
            <person name="Malay A.D."/>
            <person name="Moran D.A.P."/>
            <person name="Tomita M."/>
            <person name="Numata K."/>
            <person name="Arakawa K."/>
        </authorList>
    </citation>
    <scope>NUCLEOTIDE SEQUENCE</scope>
</reference>
<dbReference type="Proteomes" id="UP000887116">
    <property type="component" value="Unassembled WGS sequence"/>
</dbReference>
<dbReference type="EMBL" id="BMAO01007283">
    <property type="protein sequence ID" value="GFR14952.1"/>
    <property type="molecule type" value="Genomic_DNA"/>
</dbReference>
<sequence>MSINFWPPLQSVAYSRIAQRILYTFDLEVLKHTFLLGGLLYTQYRERIEEIVSAIVLPPFESTYLRKVVHLVLPTKIQKQLVGVVLALGFEIKTWFDCHKYMVREDNLDL</sequence>
<evidence type="ECO:0000313" key="1">
    <source>
        <dbReference type="EMBL" id="GFR14952.1"/>
    </source>
</evidence>
<gene>
    <name evidence="1" type="primary">NCL1_47061</name>
    <name evidence="1" type="ORF">TNCT_227151</name>
</gene>
<organism evidence="1 2">
    <name type="scientific">Trichonephila clavata</name>
    <name type="common">Joro spider</name>
    <name type="synonym">Nephila clavata</name>
    <dbReference type="NCBI Taxonomy" id="2740835"/>
    <lineage>
        <taxon>Eukaryota</taxon>
        <taxon>Metazoa</taxon>
        <taxon>Ecdysozoa</taxon>
        <taxon>Arthropoda</taxon>
        <taxon>Chelicerata</taxon>
        <taxon>Arachnida</taxon>
        <taxon>Araneae</taxon>
        <taxon>Araneomorphae</taxon>
        <taxon>Entelegynae</taxon>
        <taxon>Araneoidea</taxon>
        <taxon>Nephilidae</taxon>
        <taxon>Trichonephila</taxon>
    </lineage>
</organism>
<comment type="caution">
    <text evidence="1">The sequence shown here is derived from an EMBL/GenBank/DDBJ whole genome shotgun (WGS) entry which is preliminary data.</text>
</comment>
<keyword evidence="2" id="KW-1185">Reference proteome</keyword>